<keyword evidence="2" id="KW-1185">Reference proteome</keyword>
<dbReference type="AlphaFoldDB" id="A0A834HGA6"/>
<evidence type="ECO:0000313" key="2">
    <source>
        <dbReference type="Proteomes" id="UP000626092"/>
    </source>
</evidence>
<protein>
    <submittedName>
        <fullName evidence="1">Uncharacterized protein</fullName>
    </submittedName>
</protein>
<organism evidence="1 2">
    <name type="scientific">Rhododendron simsii</name>
    <name type="common">Sims's rhododendron</name>
    <dbReference type="NCBI Taxonomy" id="118357"/>
    <lineage>
        <taxon>Eukaryota</taxon>
        <taxon>Viridiplantae</taxon>
        <taxon>Streptophyta</taxon>
        <taxon>Embryophyta</taxon>
        <taxon>Tracheophyta</taxon>
        <taxon>Spermatophyta</taxon>
        <taxon>Magnoliopsida</taxon>
        <taxon>eudicotyledons</taxon>
        <taxon>Gunneridae</taxon>
        <taxon>Pentapetalae</taxon>
        <taxon>asterids</taxon>
        <taxon>Ericales</taxon>
        <taxon>Ericaceae</taxon>
        <taxon>Ericoideae</taxon>
        <taxon>Rhodoreae</taxon>
        <taxon>Rhododendron</taxon>
    </lineage>
</organism>
<accession>A0A834HGA6</accession>
<reference evidence="1" key="1">
    <citation type="submission" date="2019-11" db="EMBL/GenBank/DDBJ databases">
        <authorList>
            <person name="Liu Y."/>
            <person name="Hou J."/>
            <person name="Li T.-Q."/>
            <person name="Guan C.-H."/>
            <person name="Wu X."/>
            <person name="Wu H.-Z."/>
            <person name="Ling F."/>
            <person name="Zhang R."/>
            <person name="Shi X.-G."/>
            <person name="Ren J.-P."/>
            <person name="Chen E.-F."/>
            <person name="Sun J.-M."/>
        </authorList>
    </citation>
    <scope>NUCLEOTIDE SEQUENCE</scope>
    <source>
        <strain evidence="1">Adult_tree_wgs_1</strain>
        <tissue evidence="1">Leaves</tissue>
    </source>
</reference>
<gene>
    <name evidence="1" type="ORF">RHSIM_Rhsim01G0255700</name>
</gene>
<dbReference type="Proteomes" id="UP000626092">
    <property type="component" value="Unassembled WGS sequence"/>
</dbReference>
<dbReference type="EMBL" id="WJXA01000001">
    <property type="protein sequence ID" value="KAF7152523.1"/>
    <property type="molecule type" value="Genomic_DNA"/>
</dbReference>
<proteinExistence type="predicted"/>
<sequence>MLGGFLTGRSEKSEEAMDSIHEHLARGVPERSKGARPQKIVYGSNVATYVPVINLFNRKDKETENVNDISSKTRLLMFPKDV</sequence>
<comment type="caution">
    <text evidence="1">The sequence shown here is derived from an EMBL/GenBank/DDBJ whole genome shotgun (WGS) entry which is preliminary data.</text>
</comment>
<evidence type="ECO:0000313" key="1">
    <source>
        <dbReference type="EMBL" id="KAF7152523.1"/>
    </source>
</evidence>
<name>A0A834HGA6_RHOSS</name>